<proteinExistence type="predicted"/>
<dbReference type="EMBL" id="JAZGQO010000002">
    <property type="protein sequence ID" value="KAK6191110.1"/>
    <property type="molecule type" value="Genomic_DNA"/>
</dbReference>
<dbReference type="Proteomes" id="UP001347796">
    <property type="component" value="Unassembled WGS sequence"/>
</dbReference>
<name>A0AAN8KGS9_PATCE</name>
<keyword evidence="2" id="KW-1185">Reference proteome</keyword>
<comment type="caution">
    <text evidence="1">The sequence shown here is derived from an EMBL/GenBank/DDBJ whole genome shotgun (WGS) entry which is preliminary data.</text>
</comment>
<evidence type="ECO:0000313" key="2">
    <source>
        <dbReference type="Proteomes" id="UP001347796"/>
    </source>
</evidence>
<protein>
    <submittedName>
        <fullName evidence="1">Uncharacterized protein</fullName>
    </submittedName>
</protein>
<reference evidence="1 2" key="1">
    <citation type="submission" date="2024-01" db="EMBL/GenBank/DDBJ databases">
        <title>The genome of the rayed Mediterranean limpet Patella caerulea (Linnaeus, 1758).</title>
        <authorList>
            <person name="Anh-Thu Weber A."/>
            <person name="Halstead-Nussloch G."/>
        </authorList>
    </citation>
    <scope>NUCLEOTIDE SEQUENCE [LARGE SCALE GENOMIC DNA]</scope>
    <source>
        <strain evidence="1">AATW-2023a</strain>
        <tissue evidence="1">Whole specimen</tissue>
    </source>
</reference>
<organism evidence="1 2">
    <name type="scientific">Patella caerulea</name>
    <name type="common">Rayed Mediterranean limpet</name>
    <dbReference type="NCBI Taxonomy" id="87958"/>
    <lineage>
        <taxon>Eukaryota</taxon>
        <taxon>Metazoa</taxon>
        <taxon>Spiralia</taxon>
        <taxon>Lophotrochozoa</taxon>
        <taxon>Mollusca</taxon>
        <taxon>Gastropoda</taxon>
        <taxon>Patellogastropoda</taxon>
        <taxon>Patelloidea</taxon>
        <taxon>Patellidae</taxon>
        <taxon>Patella</taxon>
    </lineage>
</organism>
<accession>A0AAN8KGS9</accession>
<gene>
    <name evidence="1" type="ORF">SNE40_002854</name>
</gene>
<dbReference type="AlphaFoldDB" id="A0AAN8KGS9"/>
<evidence type="ECO:0000313" key="1">
    <source>
        <dbReference type="EMBL" id="KAK6191110.1"/>
    </source>
</evidence>
<sequence length="148" mass="16596">METSSYAECLLNTQQPSSFRAINRGSSDNKIENSEMAIVKFKDHKKPIAIKTKTIGDEIKTKWEIKDTPEIKILKNGNVRLAFENASDEEIACKIKMLNGVEMVIAPPLPLTQEHGIIHAVPREYSNEELLDDLQSNGYHVIVSHPAP</sequence>